<evidence type="ECO:0000313" key="2">
    <source>
        <dbReference type="Proteomes" id="UP001305498"/>
    </source>
</evidence>
<dbReference type="InterPro" id="IPR058532">
    <property type="entry name" value="YjbR/MT2646/Rv2570-like"/>
</dbReference>
<protein>
    <submittedName>
        <fullName evidence="1">MmcQ/YjbR family DNA-binding protein</fullName>
    </submittedName>
</protein>
<dbReference type="RefSeq" id="WP_317140011.1">
    <property type="nucleotide sequence ID" value="NZ_CP118157.1"/>
</dbReference>
<sequence length="127" mass="14338">MDARLLTSHAMRVAEQFPAVTQEQPFGPDVEVFKVHGRIFLLVMGPPDRPLVTVKADPFDAAELRAAFADIVTGHHMNKRHWISIAPGDAVDRDLLRELVTDSYRLVVARLPARRRPVDPETFGYRP</sequence>
<name>A0AA97FIZ8_9MICO</name>
<dbReference type="InterPro" id="IPR007351">
    <property type="entry name" value="YjbR"/>
</dbReference>
<organism evidence="1 2">
    <name type="scientific">Microbacterium betulae</name>
    <dbReference type="NCBI Taxonomy" id="2981139"/>
    <lineage>
        <taxon>Bacteria</taxon>
        <taxon>Bacillati</taxon>
        <taxon>Actinomycetota</taxon>
        <taxon>Actinomycetes</taxon>
        <taxon>Micrococcales</taxon>
        <taxon>Microbacteriaceae</taxon>
        <taxon>Microbacterium</taxon>
    </lineage>
</organism>
<dbReference type="SUPFAM" id="SSF142906">
    <property type="entry name" value="YjbR-like"/>
    <property type="match status" value="1"/>
</dbReference>
<dbReference type="InterPro" id="IPR038056">
    <property type="entry name" value="YjbR-like_sf"/>
</dbReference>
<gene>
    <name evidence="1" type="ORF">N8K70_02335</name>
</gene>
<accession>A0AA97FIZ8</accession>
<keyword evidence="2" id="KW-1185">Reference proteome</keyword>
<dbReference type="GO" id="GO:0003677">
    <property type="term" value="F:DNA binding"/>
    <property type="evidence" value="ECO:0007669"/>
    <property type="project" value="UniProtKB-KW"/>
</dbReference>
<dbReference type="PANTHER" id="PTHR35145">
    <property type="entry name" value="CYTOPLASMIC PROTEIN-RELATED"/>
    <property type="match status" value="1"/>
</dbReference>
<reference evidence="1 2" key="1">
    <citation type="submission" date="2023-02" db="EMBL/GenBank/DDBJ databases">
        <title>Microbacterium betulae sp. nov., isolated from birch wood.</title>
        <authorList>
            <person name="Pasciak M."/>
            <person name="Pawlik K.J."/>
            <person name="Martynowski D."/>
            <person name="Laczmanski L."/>
            <person name="Ciekot J."/>
            <person name="Szponar B."/>
            <person name="Wojcik-Fatla A."/>
            <person name="Mackiewicz B."/>
            <person name="Farian E."/>
            <person name="Cholewa G."/>
            <person name="Cholewa A."/>
            <person name="Dutkiewicz J."/>
        </authorList>
    </citation>
    <scope>NUCLEOTIDE SEQUENCE [LARGE SCALE GENOMIC DNA]</scope>
    <source>
        <strain evidence="1 2">AB</strain>
    </source>
</reference>
<dbReference type="Gene3D" id="3.90.1150.30">
    <property type="match status" value="1"/>
</dbReference>
<dbReference type="Pfam" id="PF04237">
    <property type="entry name" value="YjbR"/>
    <property type="match status" value="1"/>
</dbReference>
<dbReference type="EMBL" id="CP118157">
    <property type="protein sequence ID" value="WOF23539.1"/>
    <property type="molecule type" value="Genomic_DNA"/>
</dbReference>
<keyword evidence="1" id="KW-0238">DNA-binding</keyword>
<dbReference type="KEGG" id="mbet:N8K70_02335"/>
<proteinExistence type="predicted"/>
<dbReference type="PANTHER" id="PTHR35145:SF1">
    <property type="entry name" value="CYTOPLASMIC PROTEIN"/>
    <property type="match status" value="1"/>
</dbReference>
<dbReference type="AlphaFoldDB" id="A0AA97FIZ8"/>
<evidence type="ECO:0000313" key="1">
    <source>
        <dbReference type="EMBL" id="WOF23539.1"/>
    </source>
</evidence>
<dbReference type="Proteomes" id="UP001305498">
    <property type="component" value="Chromosome"/>
</dbReference>